<keyword evidence="5" id="KW-0119">Carbohydrate metabolism</keyword>
<feature type="region of interest" description="Disordered" evidence="6">
    <location>
        <begin position="309"/>
        <end position="332"/>
    </location>
</feature>
<dbReference type="Gene3D" id="3.30.360.10">
    <property type="entry name" value="Dihydrodipicolinate Reductase, domain 2"/>
    <property type="match status" value="1"/>
</dbReference>
<comment type="pathway">
    <text evidence="1">Carbohydrate degradation; pentose phosphate pathway; D-ribulose 5-phosphate from D-glucose 6-phosphate (oxidative stage): step 1/3.</text>
</comment>
<dbReference type="SUPFAM" id="SSF55347">
    <property type="entry name" value="Glyceraldehyde-3-phosphate dehydrogenase-like, C-terminal domain"/>
    <property type="match status" value="1"/>
</dbReference>
<dbReference type="GO" id="GO:0005829">
    <property type="term" value="C:cytosol"/>
    <property type="evidence" value="ECO:0007669"/>
    <property type="project" value="TreeGrafter"/>
</dbReference>
<evidence type="ECO:0000256" key="6">
    <source>
        <dbReference type="SAM" id="MobiDB-lite"/>
    </source>
</evidence>
<evidence type="ECO:0000256" key="5">
    <source>
        <dbReference type="ARBA" id="ARBA00023277"/>
    </source>
</evidence>
<keyword evidence="3" id="KW-0521">NADP</keyword>
<dbReference type="NCBIfam" id="NF009492">
    <property type="entry name" value="PRK12853.1-3"/>
    <property type="match status" value="1"/>
</dbReference>
<dbReference type="Pfam" id="PF02781">
    <property type="entry name" value="G6PD_C"/>
    <property type="match status" value="1"/>
</dbReference>
<organism evidence="9 10">
    <name type="scientific">Serinibacter arcticus</name>
    <dbReference type="NCBI Taxonomy" id="1655435"/>
    <lineage>
        <taxon>Bacteria</taxon>
        <taxon>Bacillati</taxon>
        <taxon>Actinomycetota</taxon>
        <taxon>Actinomycetes</taxon>
        <taxon>Micrococcales</taxon>
        <taxon>Beutenbergiaceae</taxon>
        <taxon>Serinibacter</taxon>
    </lineage>
</organism>
<dbReference type="GO" id="GO:0004345">
    <property type="term" value="F:glucose-6-phosphate dehydrogenase activity"/>
    <property type="evidence" value="ECO:0007669"/>
    <property type="project" value="InterPro"/>
</dbReference>
<dbReference type="PRINTS" id="PR00079">
    <property type="entry name" value="G6PDHDRGNASE"/>
</dbReference>
<reference evidence="9 10" key="1">
    <citation type="submission" date="2018-11" db="EMBL/GenBank/DDBJ databases">
        <title>Complete genome sequencing of the Actinobacteria Serinibacter sp. K3-2.</title>
        <authorList>
            <person name="Rakitin A.L."/>
            <person name="Beletsky A.V."/>
            <person name="Mardanov A.V."/>
            <person name="Ravin N.V."/>
            <person name="Gromova A.S."/>
            <person name="Filippova S.N."/>
            <person name="Gal'Chenko V.F."/>
        </authorList>
    </citation>
    <scope>NUCLEOTIDE SEQUENCE [LARGE SCALE GENOMIC DNA]</scope>
    <source>
        <strain evidence="9 10">K3-2</strain>
    </source>
</reference>
<dbReference type="PANTHER" id="PTHR23429:SF0">
    <property type="entry name" value="GLUCOSE-6-PHOSPHATE 1-DEHYDROGENASE"/>
    <property type="match status" value="1"/>
</dbReference>
<evidence type="ECO:0000256" key="4">
    <source>
        <dbReference type="ARBA" id="ARBA00023002"/>
    </source>
</evidence>
<evidence type="ECO:0000313" key="9">
    <source>
        <dbReference type="EMBL" id="TGO05168.1"/>
    </source>
</evidence>
<keyword evidence="10" id="KW-1185">Reference proteome</keyword>
<dbReference type="GO" id="GO:0006006">
    <property type="term" value="P:glucose metabolic process"/>
    <property type="evidence" value="ECO:0007669"/>
    <property type="project" value="UniProtKB-KW"/>
</dbReference>
<feature type="domain" description="Glucose-6-phosphate dehydrogenase NAD-binding" evidence="7">
    <location>
        <begin position="22"/>
        <end position="199"/>
    </location>
</feature>
<dbReference type="GO" id="GO:0050661">
    <property type="term" value="F:NADP binding"/>
    <property type="evidence" value="ECO:0007669"/>
    <property type="project" value="InterPro"/>
</dbReference>
<dbReference type="InterPro" id="IPR001282">
    <property type="entry name" value="G6P_DH"/>
</dbReference>
<protein>
    <submittedName>
        <fullName evidence="9">Glucose-6-phosphate 1-dehydrogenase</fullName>
    </submittedName>
</protein>
<dbReference type="Gene3D" id="3.40.50.720">
    <property type="entry name" value="NAD(P)-binding Rossmann-like Domain"/>
    <property type="match status" value="1"/>
</dbReference>
<sequence length="495" mass="52746">MSSVTPPTAADEPGSNRAATLVVLGASGDLTRRLLLPGIGSLLAQEPDREVRVIGADRDERPDGDFDAEVRAALTEGGAGDEAVERVAAASSYLRTDATDSASLQRLLEAAAAPAPGTDAAEHDGERRVVLYFALPPAVTAKVCSALLDVDLPAELHLAMEKPFGEDEAGARALNALVARLVPEDQVHRVDHFLGMSTVLDIIALRFANRMFQAVWTGEHVESIEIAYDEALALEGRAGYYDHAGALRDMIQSHLLQVMALVTMEPPASITDRDLRDAKAAALRATRLWGGDATTASRRARYTAGTIETADASGERSERSVPSYVDEDGVDPARGTETLAQVTLEVANSRWAGVPITLRSGKALGVTQKHVVLTFADVRHLPSGLTGPDPKDRLVIGLNPDTMELRVTTNASHDPLGLAQSVMRADMRQASLRPYGEVLGGILDGNGMLTVRGDAAEECWRICDEVLAAWAADEVPMEEYPAGSDVPEAWGAALR</sequence>
<dbReference type="GO" id="GO:0009051">
    <property type="term" value="P:pentose-phosphate shunt, oxidative branch"/>
    <property type="evidence" value="ECO:0007669"/>
    <property type="project" value="TreeGrafter"/>
</dbReference>
<evidence type="ECO:0000313" key="10">
    <source>
        <dbReference type="Proteomes" id="UP000297318"/>
    </source>
</evidence>
<dbReference type="OrthoDB" id="9802739at2"/>
<evidence type="ECO:0000259" key="7">
    <source>
        <dbReference type="Pfam" id="PF00479"/>
    </source>
</evidence>
<evidence type="ECO:0000259" key="8">
    <source>
        <dbReference type="Pfam" id="PF02781"/>
    </source>
</evidence>
<dbReference type="Proteomes" id="UP000297318">
    <property type="component" value="Unassembled WGS sequence"/>
</dbReference>
<evidence type="ECO:0000256" key="2">
    <source>
        <dbReference type="ARBA" id="ARBA00022526"/>
    </source>
</evidence>
<evidence type="ECO:0000256" key="3">
    <source>
        <dbReference type="ARBA" id="ARBA00022857"/>
    </source>
</evidence>
<proteinExistence type="predicted"/>
<dbReference type="InterPro" id="IPR022675">
    <property type="entry name" value="G6P_DH_C"/>
</dbReference>
<dbReference type="InterPro" id="IPR022674">
    <property type="entry name" value="G6P_DH_NAD-bd"/>
</dbReference>
<dbReference type="AlphaFoldDB" id="A0A4Z1E2B3"/>
<feature type="domain" description="Glucose-6-phosphate dehydrogenase C-terminal" evidence="8">
    <location>
        <begin position="204"/>
        <end position="490"/>
    </location>
</feature>
<dbReference type="Pfam" id="PF00479">
    <property type="entry name" value="G6PD_N"/>
    <property type="match status" value="1"/>
</dbReference>
<dbReference type="PANTHER" id="PTHR23429">
    <property type="entry name" value="GLUCOSE-6-PHOSPHATE 1-DEHYDROGENASE G6PD"/>
    <property type="match status" value="1"/>
</dbReference>
<evidence type="ECO:0000256" key="1">
    <source>
        <dbReference type="ARBA" id="ARBA00004937"/>
    </source>
</evidence>
<dbReference type="PIRSF" id="PIRSF000110">
    <property type="entry name" value="G6PD"/>
    <property type="match status" value="1"/>
</dbReference>
<name>A0A4Z1E2B3_9MICO</name>
<keyword evidence="2" id="KW-0313">Glucose metabolism</keyword>
<dbReference type="EMBL" id="RHPJ01000002">
    <property type="protein sequence ID" value="TGO05168.1"/>
    <property type="molecule type" value="Genomic_DNA"/>
</dbReference>
<dbReference type="RefSeq" id="WP_135849216.1">
    <property type="nucleotide sequence ID" value="NZ_RHPJ01000002.1"/>
</dbReference>
<keyword evidence="4" id="KW-0560">Oxidoreductase</keyword>
<dbReference type="SUPFAM" id="SSF51735">
    <property type="entry name" value="NAD(P)-binding Rossmann-fold domains"/>
    <property type="match status" value="1"/>
</dbReference>
<gene>
    <name evidence="9" type="ORF">SERN_1172</name>
</gene>
<accession>A0A4Z1E2B3</accession>
<dbReference type="InterPro" id="IPR036291">
    <property type="entry name" value="NAD(P)-bd_dom_sf"/>
</dbReference>
<comment type="caution">
    <text evidence="9">The sequence shown here is derived from an EMBL/GenBank/DDBJ whole genome shotgun (WGS) entry which is preliminary data.</text>
</comment>